<proteinExistence type="predicted"/>
<feature type="signal peptide" evidence="2">
    <location>
        <begin position="1"/>
        <end position="21"/>
    </location>
</feature>
<gene>
    <name evidence="3" type="ORF">PoB_004020000</name>
</gene>
<evidence type="ECO:0000313" key="3">
    <source>
        <dbReference type="EMBL" id="GFO13695.1"/>
    </source>
</evidence>
<dbReference type="EMBL" id="BLXT01004499">
    <property type="protein sequence ID" value="GFO13695.1"/>
    <property type="molecule type" value="Genomic_DNA"/>
</dbReference>
<protein>
    <submittedName>
        <fullName evidence="3">Uncharacterized protein</fullName>
    </submittedName>
</protein>
<feature type="region of interest" description="Disordered" evidence="1">
    <location>
        <begin position="92"/>
        <end position="166"/>
    </location>
</feature>
<name>A0AAV4B3N0_9GAST</name>
<organism evidence="3 4">
    <name type="scientific">Plakobranchus ocellatus</name>
    <dbReference type="NCBI Taxonomy" id="259542"/>
    <lineage>
        <taxon>Eukaryota</taxon>
        <taxon>Metazoa</taxon>
        <taxon>Spiralia</taxon>
        <taxon>Lophotrochozoa</taxon>
        <taxon>Mollusca</taxon>
        <taxon>Gastropoda</taxon>
        <taxon>Heterobranchia</taxon>
        <taxon>Euthyneura</taxon>
        <taxon>Panpulmonata</taxon>
        <taxon>Sacoglossa</taxon>
        <taxon>Placobranchoidea</taxon>
        <taxon>Plakobranchidae</taxon>
        <taxon>Plakobranchus</taxon>
    </lineage>
</organism>
<sequence>MATARTGVRNLLLYVLEVARAAMSNVIVSADPHCVNCRGDHAASSKTCPKFLEEQAILRYNAENGSTFQQARKAVVVEIHKTIATRTFASAISPSLERSQQRSPRMAAEVPLLPCPRGKKPRRILRLPVPREQQKPKYQPSSGPKSQKDRRPSGNKQSFCASGDGC</sequence>
<feature type="compositionally biased region" description="Polar residues" evidence="1">
    <location>
        <begin position="92"/>
        <end position="103"/>
    </location>
</feature>
<evidence type="ECO:0000313" key="4">
    <source>
        <dbReference type="Proteomes" id="UP000735302"/>
    </source>
</evidence>
<keyword evidence="2" id="KW-0732">Signal</keyword>
<reference evidence="3 4" key="1">
    <citation type="journal article" date="2021" name="Elife">
        <title>Chloroplast acquisition without the gene transfer in kleptoplastic sea slugs, Plakobranchus ocellatus.</title>
        <authorList>
            <person name="Maeda T."/>
            <person name="Takahashi S."/>
            <person name="Yoshida T."/>
            <person name="Shimamura S."/>
            <person name="Takaki Y."/>
            <person name="Nagai Y."/>
            <person name="Toyoda A."/>
            <person name="Suzuki Y."/>
            <person name="Arimoto A."/>
            <person name="Ishii H."/>
            <person name="Satoh N."/>
            <person name="Nishiyama T."/>
            <person name="Hasebe M."/>
            <person name="Maruyama T."/>
            <person name="Minagawa J."/>
            <person name="Obokata J."/>
            <person name="Shigenobu S."/>
        </authorList>
    </citation>
    <scope>NUCLEOTIDE SEQUENCE [LARGE SCALE GENOMIC DNA]</scope>
</reference>
<feature type="chain" id="PRO_5043875969" evidence="2">
    <location>
        <begin position="22"/>
        <end position="166"/>
    </location>
</feature>
<evidence type="ECO:0000256" key="2">
    <source>
        <dbReference type="SAM" id="SignalP"/>
    </source>
</evidence>
<dbReference type="Proteomes" id="UP000735302">
    <property type="component" value="Unassembled WGS sequence"/>
</dbReference>
<evidence type="ECO:0000256" key="1">
    <source>
        <dbReference type="SAM" id="MobiDB-lite"/>
    </source>
</evidence>
<accession>A0AAV4B3N0</accession>
<dbReference type="AlphaFoldDB" id="A0AAV4B3N0"/>
<comment type="caution">
    <text evidence="3">The sequence shown here is derived from an EMBL/GenBank/DDBJ whole genome shotgun (WGS) entry which is preliminary data.</text>
</comment>
<keyword evidence="4" id="KW-1185">Reference proteome</keyword>